<dbReference type="STRING" id="1182545.A0A072PCW4"/>
<feature type="transmembrane region" description="Helical" evidence="15">
    <location>
        <begin position="151"/>
        <end position="171"/>
    </location>
</feature>
<evidence type="ECO:0000313" key="17">
    <source>
        <dbReference type="Proteomes" id="UP000027920"/>
    </source>
</evidence>
<dbReference type="GO" id="GO:0005789">
    <property type="term" value="C:endoplasmic reticulum membrane"/>
    <property type="evidence" value="ECO:0007669"/>
    <property type="project" value="UniProtKB-SubCell"/>
</dbReference>
<keyword evidence="9 15" id="KW-0756">Sterol biosynthesis</keyword>
<keyword evidence="6 15" id="KW-0752">Steroid biosynthesis</keyword>
<dbReference type="Proteomes" id="UP000027920">
    <property type="component" value="Unassembled WGS sequence"/>
</dbReference>
<gene>
    <name evidence="16" type="ORF">A1O9_05851</name>
</gene>
<dbReference type="VEuPathDB" id="FungiDB:A1O9_05851"/>
<feature type="transmembrane region" description="Helical" evidence="15">
    <location>
        <begin position="432"/>
        <end position="453"/>
    </location>
</feature>
<feature type="transmembrane region" description="Helical" evidence="15">
    <location>
        <begin position="291"/>
        <end position="311"/>
    </location>
</feature>
<evidence type="ECO:0000256" key="7">
    <source>
        <dbReference type="ARBA" id="ARBA00022989"/>
    </source>
</evidence>
<dbReference type="OrthoDB" id="10262235at2759"/>
<keyword evidence="12 15" id="KW-1207">Sterol metabolism</keyword>
<keyword evidence="10 15" id="KW-0443">Lipid metabolism</keyword>
<evidence type="ECO:0000256" key="2">
    <source>
        <dbReference type="ARBA" id="ARBA00005402"/>
    </source>
</evidence>
<dbReference type="FunFam" id="1.20.120.1630:FF:000008">
    <property type="entry name" value="C-14 sterol reductase"/>
    <property type="match status" value="1"/>
</dbReference>
<evidence type="ECO:0000256" key="11">
    <source>
        <dbReference type="ARBA" id="ARBA00023136"/>
    </source>
</evidence>
<evidence type="ECO:0000256" key="13">
    <source>
        <dbReference type="ARBA" id="ARBA00023221"/>
    </source>
</evidence>
<dbReference type="PANTHER" id="PTHR21257">
    <property type="entry name" value="DELTA(14)-STEROL REDUCTASE"/>
    <property type="match status" value="1"/>
</dbReference>
<dbReference type="InterPro" id="IPR001171">
    <property type="entry name" value="ERG24_DHCR-like"/>
</dbReference>
<dbReference type="AlphaFoldDB" id="A0A072PCW4"/>
<dbReference type="Gene3D" id="1.20.120.1630">
    <property type="match status" value="1"/>
</dbReference>
<dbReference type="GO" id="GO:0050613">
    <property type="term" value="F:Delta14-sterol reductase activity"/>
    <property type="evidence" value="ECO:0007669"/>
    <property type="project" value="TreeGrafter"/>
</dbReference>
<keyword evidence="17" id="KW-1185">Reference proteome</keyword>
<accession>A0A072PCW4</accession>
<keyword evidence="11 15" id="KW-0472">Membrane</keyword>
<evidence type="ECO:0000256" key="12">
    <source>
        <dbReference type="ARBA" id="ARBA00023166"/>
    </source>
</evidence>
<keyword evidence="4 15" id="KW-0812">Transmembrane</keyword>
<comment type="subcellular location">
    <subcellularLocation>
        <location evidence="1">Endoplasmic reticulum membrane</location>
        <topology evidence="1">Multi-pass membrane protein</topology>
    </subcellularLocation>
</comment>
<evidence type="ECO:0000256" key="15">
    <source>
        <dbReference type="RuleBase" id="RU369120"/>
    </source>
</evidence>
<dbReference type="GO" id="GO:0006696">
    <property type="term" value="P:ergosterol biosynthetic process"/>
    <property type="evidence" value="ECO:0007669"/>
    <property type="project" value="TreeGrafter"/>
</dbReference>
<evidence type="ECO:0000256" key="10">
    <source>
        <dbReference type="ARBA" id="ARBA00023098"/>
    </source>
</evidence>
<dbReference type="PROSITE" id="PS01018">
    <property type="entry name" value="STEROL_REDUCT_2"/>
    <property type="match status" value="1"/>
</dbReference>
<evidence type="ECO:0000256" key="8">
    <source>
        <dbReference type="ARBA" id="ARBA00023002"/>
    </source>
</evidence>
<evidence type="ECO:0000256" key="9">
    <source>
        <dbReference type="ARBA" id="ARBA00023011"/>
    </source>
</evidence>
<evidence type="ECO:0000256" key="3">
    <source>
        <dbReference type="ARBA" id="ARBA00022516"/>
    </source>
</evidence>
<evidence type="ECO:0000313" key="16">
    <source>
        <dbReference type="EMBL" id="KEF57929.1"/>
    </source>
</evidence>
<dbReference type="Pfam" id="PF01222">
    <property type="entry name" value="ERG4_ERG24"/>
    <property type="match status" value="1"/>
</dbReference>
<keyword evidence="3 15" id="KW-0444">Lipid biosynthesis</keyword>
<feature type="transmembrane region" description="Helical" evidence="15">
    <location>
        <begin position="118"/>
        <end position="139"/>
    </location>
</feature>
<dbReference type="GeneID" id="25280772"/>
<evidence type="ECO:0000256" key="6">
    <source>
        <dbReference type="ARBA" id="ARBA00022955"/>
    </source>
</evidence>
<name>A0A072PCW4_9EURO</name>
<proteinExistence type="inferred from homology"/>
<keyword evidence="13 15" id="KW-0753">Steroid metabolism</keyword>
<dbReference type="InterPro" id="IPR018083">
    <property type="entry name" value="Sterol_reductase_CS"/>
</dbReference>
<dbReference type="HOGENOM" id="CLU_015631_0_3_1"/>
<dbReference type="EMBL" id="AMGV01000004">
    <property type="protein sequence ID" value="KEF57929.1"/>
    <property type="molecule type" value="Genomic_DNA"/>
</dbReference>
<feature type="transmembrane region" description="Helical" evidence="15">
    <location>
        <begin position="12"/>
        <end position="37"/>
    </location>
</feature>
<feature type="transmembrane region" description="Helical" evidence="15">
    <location>
        <begin position="323"/>
        <end position="344"/>
    </location>
</feature>
<reference evidence="16 17" key="1">
    <citation type="submission" date="2013-03" db="EMBL/GenBank/DDBJ databases">
        <title>The Genome Sequence of Exophiala aquamarina CBS 119918.</title>
        <authorList>
            <consortium name="The Broad Institute Genomics Platform"/>
            <person name="Cuomo C."/>
            <person name="de Hoog S."/>
            <person name="Gorbushina A."/>
            <person name="Walker B."/>
            <person name="Young S.K."/>
            <person name="Zeng Q."/>
            <person name="Gargeya S."/>
            <person name="Fitzgerald M."/>
            <person name="Haas B."/>
            <person name="Abouelleil A."/>
            <person name="Allen A.W."/>
            <person name="Alvarado L."/>
            <person name="Arachchi H.M."/>
            <person name="Berlin A.M."/>
            <person name="Chapman S.B."/>
            <person name="Gainer-Dewar J."/>
            <person name="Goldberg J."/>
            <person name="Griggs A."/>
            <person name="Gujja S."/>
            <person name="Hansen M."/>
            <person name="Howarth C."/>
            <person name="Imamovic A."/>
            <person name="Ireland A."/>
            <person name="Larimer J."/>
            <person name="McCowan C."/>
            <person name="Murphy C."/>
            <person name="Pearson M."/>
            <person name="Poon T.W."/>
            <person name="Priest M."/>
            <person name="Roberts A."/>
            <person name="Saif S."/>
            <person name="Shea T."/>
            <person name="Sisk P."/>
            <person name="Sykes S."/>
            <person name="Wortman J."/>
            <person name="Nusbaum C."/>
            <person name="Birren B."/>
        </authorList>
    </citation>
    <scope>NUCLEOTIDE SEQUENCE [LARGE SCALE GENOMIC DNA]</scope>
    <source>
        <strain evidence="16 17">CBS 119918</strain>
    </source>
</reference>
<keyword evidence="7 15" id="KW-1133">Transmembrane helix</keyword>
<dbReference type="RefSeq" id="XP_013260519.1">
    <property type="nucleotide sequence ID" value="XM_013405065.1"/>
</dbReference>
<organism evidence="16 17">
    <name type="scientific">Exophiala aquamarina CBS 119918</name>
    <dbReference type="NCBI Taxonomy" id="1182545"/>
    <lineage>
        <taxon>Eukaryota</taxon>
        <taxon>Fungi</taxon>
        <taxon>Dikarya</taxon>
        <taxon>Ascomycota</taxon>
        <taxon>Pezizomycotina</taxon>
        <taxon>Eurotiomycetes</taxon>
        <taxon>Chaetothyriomycetidae</taxon>
        <taxon>Chaetothyriales</taxon>
        <taxon>Herpotrichiellaceae</taxon>
        <taxon>Exophiala</taxon>
    </lineage>
</organism>
<evidence type="ECO:0000256" key="1">
    <source>
        <dbReference type="ARBA" id="ARBA00004477"/>
    </source>
</evidence>
<protein>
    <recommendedName>
        <fullName evidence="15">Delta(14)-sterol reductase</fullName>
    </recommendedName>
    <alternativeName>
        <fullName evidence="15">C-14 sterol reductase</fullName>
    </alternativeName>
    <alternativeName>
        <fullName evidence="15">Sterol C14-reductase</fullName>
    </alternativeName>
</protein>
<feature type="transmembrane region" description="Helical" evidence="15">
    <location>
        <begin position="79"/>
        <end position="97"/>
    </location>
</feature>
<evidence type="ECO:0000256" key="4">
    <source>
        <dbReference type="ARBA" id="ARBA00022692"/>
    </source>
</evidence>
<dbReference type="PANTHER" id="PTHR21257:SF52">
    <property type="entry name" value="DELTA(14)-STEROL REDUCTASE TM7SF2"/>
    <property type="match status" value="1"/>
</dbReference>
<feature type="transmembrane region" description="Helical" evidence="15">
    <location>
        <begin position="392"/>
        <end position="412"/>
    </location>
</feature>
<evidence type="ECO:0000256" key="5">
    <source>
        <dbReference type="ARBA" id="ARBA00022857"/>
    </source>
</evidence>
<comment type="caution">
    <text evidence="16">The sequence shown here is derived from an EMBL/GenBank/DDBJ whole genome shotgun (WGS) entry which is preliminary data.</text>
</comment>
<sequence length="486" mass="54346">MTVATKSEKHSYEFFGPPGATALTFGLPILIYASILFCNDVTGCPVPALLDPRTLTWEKLLAQTELAGTGLAGLFDLNVFGWVCAYYGLLVVLQLVLPGEETEGTILKNGGRHHYKFNSFNTAVLILAGLAAGTATHGADFVVWTYCWDNLLQIQTAALIISIIQSIYCYLASFTIPHPGKPNPTHRELAPGGSSGNIIYDFFIGREMNPRITIPSAIPIVGGQTIDIKLFNEMRPGLIGYIVLDLAFIAHQYRINGYITDSIVMITAFQMLYVLDGLYMEPAILTTIDVINDGFGFMLAFGDIAWLPALYSLQARYLAVYPLSLGLQGIAGVLAFQGVGYYIFRSANNEKNRFRTDPSDPRVAHLESISTENGSKLIVSGWWGRARHINYFGDWIMSFSYCLPTGIAGYLIHNYQNPVTGNVTSEVEQGPARAWGMVFTYFYIIYFGVLLVHRERRDEEKCRKKYGKDWERYCKIVPWRIIPYIY</sequence>
<comment type="similarity">
    <text evidence="2 15">Belongs to the ERG4/ERG24 family.</text>
</comment>
<keyword evidence="5" id="KW-0521">NADP</keyword>
<comment type="pathway">
    <text evidence="14">Steroid metabolism; ergosterol biosynthesis.</text>
</comment>
<evidence type="ECO:0000256" key="14">
    <source>
        <dbReference type="ARBA" id="ARBA00029435"/>
    </source>
</evidence>
<keyword evidence="8 15" id="KW-0560">Oxidoreductase</keyword>